<dbReference type="ESTHER" id="zosmr-a0a0k9p910">
    <property type="family name" value="Plant_carboxylesterase"/>
</dbReference>
<dbReference type="OrthoDB" id="408631at2759"/>
<sequence>MPMIENNKKLVDEVAGWLRIYDDDSVDRIWMGPSEVEFLVTPYHPSSEEALEQDSIVLQDRLITMNNLDVSLRFYMPTTIDKKTTEKLPVILHFQGGGFCISKATWFMYYQFYSRIATTCHAVVISVSTRLAPEHRLPSAIDDGYTALLWLRSLARSDEIDVVGDKLDFSRVFLMGDSSGGNIVHEVAARVGRDEENDCRFWSPLKLVGAIPVHPGFVRSYRSRSEMEGKEGPFLTLDMLDKLLALALPVGSTKDHPFTCPMGDAAPRLESLRLPPMMVCVSDNDLMRDTQIEYVEAMKVAGKEVHLFLNQNVDHCFYFNKMAVDHDPCVGKATDELIDVVKEFIDAH</sequence>
<dbReference type="AlphaFoldDB" id="A0A0K9P910"/>
<proteinExistence type="predicted"/>
<keyword evidence="3" id="KW-1185">Reference proteome</keyword>
<evidence type="ECO:0000259" key="1">
    <source>
        <dbReference type="Pfam" id="PF07859"/>
    </source>
</evidence>
<dbReference type="InterPro" id="IPR029058">
    <property type="entry name" value="AB_hydrolase_fold"/>
</dbReference>
<dbReference type="Pfam" id="PF07859">
    <property type="entry name" value="Abhydrolase_3"/>
    <property type="match status" value="1"/>
</dbReference>
<dbReference type="PANTHER" id="PTHR23024:SF135">
    <property type="entry name" value="CELL DEATH ASSOCIATED PROTEIN"/>
    <property type="match status" value="1"/>
</dbReference>
<evidence type="ECO:0000313" key="2">
    <source>
        <dbReference type="EMBL" id="KMZ64630.1"/>
    </source>
</evidence>
<protein>
    <submittedName>
        <fullName evidence="2">Alpha/beta-Hydrolases superfamily protein</fullName>
    </submittedName>
</protein>
<reference evidence="3" key="1">
    <citation type="journal article" date="2016" name="Nature">
        <title>The genome of the seagrass Zostera marina reveals angiosperm adaptation to the sea.</title>
        <authorList>
            <person name="Olsen J.L."/>
            <person name="Rouze P."/>
            <person name="Verhelst B."/>
            <person name="Lin Y.-C."/>
            <person name="Bayer T."/>
            <person name="Collen J."/>
            <person name="Dattolo E."/>
            <person name="De Paoli E."/>
            <person name="Dittami S."/>
            <person name="Maumus F."/>
            <person name="Michel G."/>
            <person name="Kersting A."/>
            <person name="Lauritano C."/>
            <person name="Lohaus R."/>
            <person name="Toepel M."/>
            <person name="Tonon T."/>
            <person name="Vanneste K."/>
            <person name="Amirebrahimi M."/>
            <person name="Brakel J."/>
            <person name="Bostroem C."/>
            <person name="Chovatia M."/>
            <person name="Grimwood J."/>
            <person name="Jenkins J.W."/>
            <person name="Jueterbock A."/>
            <person name="Mraz A."/>
            <person name="Stam W.T."/>
            <person name="Tice H."/>
            <person name="Bornberg-Bauer E."/>
            <person name="Green P.J."/>
            <person name="Pearson G.A."/>
            <person name="Procaccini G."/>
            <person name="Duarte C.M."/>
            <person name="Schmutz J."/>
            <person name="Reusch T.B.H."/>
            <person name="Van de Peer Y."/>
        </authorList>
    </citation>
    <scope>NUCLEOTIDE SEQUENCE [LARGE SCALE GENOMIC DNA]</scope>
    <source>
        <strain evidence="3">cv. Finnish</strain>
    </source>
</reference>
<dbReference type="OMA" id="TCPMGPG"/>
<dbReference type="SUPFAM" id="SSF53474">
    <property type="entry name" value="alpha/beta-Hydrolases"/>
    <property type="match status" value="1"/>
</dbReference>
<dbReference type="STRING" id="29655.A0A0K9P910"/>
<dbReference type="GO" id="GO:0016787">
    <property type="term" value="F:hydrolase activity"/>
    <property type="evidence" value="ECO:0007669"/>
    <property type="project" value="UniProtKB-KW"/>
</dbReference>
<evidence type="ECO:0000313" key="3">
    <source>
        <dbReference type="Proteomes" id="UP000036987"/>
    </source>
</evidence>
<feature type="domain" description="Alpha/beta hydrolase fold-3" evidence="1">
    <location>
        <begin position="91"/>
        <end position="318"/>
    </location>
</feature>
<comment type="caution">
    <text evidence="2">The sequence shown here is derived from an EMBL/GenBank/DDBJ whole genome shotgun (WGS) entry which is preliminary data.</text>
</comment>
<dbReference type="EMBL" id="LFYR01001125">
    <property type="protein sequence ID" value="KMZ64630.1"/>
    <property type="molecule type" value="Genomic_DNA"/>
</dbReference>
<name>A0A0K9P910_ZOSMR</name>
<dbReference type="InterPro" id="IPR013094">
    <property type="entry name" value="AB_hydrolase_3"/>
</dbReference>
<dbReference type="Proteomes" id="UP000036987">
    <property type="component" value="Unassembled WGS sequence"/>
</dbReference>
<dbReference type="InterPro" id="IPR050466">
    <property type="entry name" value="Carboxylest/Gibb_receptor"/>
</dbReference>
<dbReference type="PANTHER" id="PTHR23024">
    <property type="entry name" value="ARYLACETAMIDE DEACETYLASE"/>
    <property type="match status" value="1"/>
</dbReference>
<keyword evidence="2" id="KW-0378">Hydrolase</keyword>
<dbReference type="Gene3D" id="3.40.50.1820">
    <property type="entry name" value="alpha/beta hydrolase"/>
    <property type="match status" value="1"/>
</dbReference>
<organism evidence="2 3">
    <name type="scientific">Zostera marina</name>
    <name type="common">Eelgrass</name>
    <dbReference type="NCBI Taxonomy" id="29655"/>
    <lineage>
        <taxon>Eukaryota</taxon>
        <taxon>Viridiplantae</taxon>
        <taxon>Streptophyta</taxon>
        <taxon>Embryophyta</taxon>
        <taxon>Tracheophyta</taxon>
        <taxon>Spermatophyta</taxon>
        <taxon>Magnoliopsida</taxon>
        <taxon>Liliopsida</taxon>
        <taxon>Zosteraceae</taxon>
        <taxon>Zostera</taxon>
    </lineage>
</organism>
<gene>
    <name evidence="2" type="ORF">ZOSMA_35G00870</name>
</gene>
<accession>A0A0K9P910</accession>